<evidence type="ECO:0000313" key="2">
    <source>
        <dbReference type="Proteomes" id="UP000813215"/>
    </source>
</evidence>
<dbReference type="AlphaFoldDB" id="A0A9E3LW65"/>
<dbReference type="Proteomes" id="UP000813215">
    <property type="component" value="Unassembled WGS sequence"/>
</dbReference>
<proteinExistence type="predicted"/>
<reference evidence="1" key="2">
    <citation type="journal article" date="2022" name="Microbiol. Resour. Announc.">
        <title>Metagenome Sequencing to Explore Phylogenomics of Terrestrial Cyanobacteria.</title>
        <authorList>
            <person name="Ward R.D."/>
            <person name="Stajich J.E."/>
            <person name="Johansen J.R."/>
            <person name="Huntemann M."/>
            <person name="Clum A."/>
            <person name="Foster B."/>
            <person name="Foster B."/>
            <person name="Roux S."/>
            <person name="Palaniappan K."/>
            <person name="Varghese N."/>
            <person name="Mukherjee S."/>
            <person name="Reddy T.B.K."/>
            <person name="Daum C."/>
            <person name="Copeland A."/>
            <person name="Chen I.A."/>
            <person name="Ivanova N.N."/>
            <person name="Kyrpides N.C."/>
            <person name="Shapiro N."/>
            <person name="Eloe-Fadrosh E.A."/>
            <person name="Pietrasiak N."/>
        </authorList>
    </citation>
    <scope>NUCLEOTIDE SEQUENCE</scope>
    <source>
        <strain evidence="1">HA4357-MV3</strain>
    </source>
</reference>
<name>A0A9E3LW65_9NOST</name>
<organism evidence="1 2">
    <name type="scientific">Pelatocladus maniniholoensis HA4357-MV3</name>
    <dbReference type="NCBI Taxonomy" id="1117104"/>
    <lineage>
        <taxon>Bacteria</taxon>
        <taxon>Bacillati</taxon>
        <taxon>Cyanobacteriota</taxon>
        <taxon>Cyanophyceae</taxon>
        <taxon>Nostocales</taxon>
        <taxon>Nostocaceae</taxon>
        <taxon>Pelatocladus</taxon>
    </lineage>
</organism>
<protein>
    <submittedName>
        <fullName evidence="1">Uncharacterized protein</fullName>
    </submittedName>
</protein>
<dbReference type="EMBL" id="JAHHHW010000159">
    <property type="protein sequence ID" value="MBW4435283.1"/>
    <property type="molecule type" value="Genomic_DNA"/>
</dbReference>
<comment type="caution">
    <text evidence="1">The sequence shown here is derived from an EMBL/GenBank/DDBJ whole genome shotgun (WGS) entry which is preliminary data.</text>
</comment>
<reference evidence="1" key="1">
    <citation type="submission" date="2021-05" db="EMBL/GenBank/DDBJ databases">
        <authorList>
            <person name="Pietrasiak N."/>
            <person name="Ward R."/>
            <person name="Stajich J.E."/>
            <person name="Kurbessoian T."/>
        </authorList>
    </citation>
    <scope>NUCLEOTIDE SEQUENCE</scope>
    <source>
        <strain evidence="1">HA4357-MV3</strain>
    </source>
</reference>
<accession>A0A9E3LW65</accession>
<gene>
    <name evidence="1" type="ORF">KME28_27130</name>
</gene>
<sequence>MSSKKIFTVLGTIIALTVLPLWLAQNKANSQSLQLDNSDEKKIIGTWRVAVDVDPNPIGDPPIFYAYATFNEGGTLIESSSYSLEGSRPGHGVWKKTGKNEFKAVVEKFIEFNPITQQKGIFVFRIEEVINLTGENSFQGFEQVLLCNDAGEECQSLGTAHTQNSRLKVD</sequence>
<evidence type="ECO:0000313" key="1">
    <source>
        <dbReference type="EMBL" id="MBW4435283.1"/>
    </source>
</evidence>